<protein>
    <submittedName>
        <fullName evidence="8">Sulfate exporter family transporter</fullName>
    </submittedName>
</protein>
<dbReference type="PANTHER" id="PTHR30106">
    <property type="entry name" value="INNER MEMBRANE PROTEIN YEIH-RELATED"/>
    <property type="match status" value="1"/>
</dbReference>
<feature type="transmembrane region" description="Helical" evidence="7">
    <location>
        <begin position="281"/>
        <end position="300"/>
    </location>
</feature>
<keyword evidence="4 7" id="KW-0812">Transmembrane</keyword>
<keyword evidence="9" id="KW-1185">Reference proteome</keyword>
<keyword evidence="6 7" id="KW-0472">Membrane</keyword>
<keyword evidence="3" id="KW-1003">Cell membrane</keyword>
<gene>
    <name evidence="8" type="ORF">NQT62_08300</name>
</gene>
<feature type="transmembrane region" description="Helical" evidence="7">
    <location>
        <begin position="41"/>
        <end position="62"/>
    </location>
</feature>
<dbReference type="EMBL" id="JANIGO010000002">
    <property type="protein sequence ID" value="MCQ8896430.1"/>
    <property type="molecule type" value="Genomic_DNA"/>
</dbReference>
<feature type="transmembrane region" description="Helical" evidence="7">
    <location>
        <begin position="99"/>
        <end position="121"/>
    </location>
</feature>
<evidence type="ECO:0000256" key="4">
    <source>
        <dbReference type="ARBA" id="ARBA00022692"/>
    </source>
</evidence>
<feature type="transmembrane region" description="Helical" evidence="7">
    <location>
        <begin position="162"/>
        <end position="184"/>
    </location>
</feature>
<evidence type="ECO:0000256" key="7">
    <source>
        <dbReference type="SAM" id="Phobius"/>
    </source>
</evidence>
<dbReference type="PANTHER" id="PTHR30106:SF2">
    <property type="entry name" value="UPF0324 INNER MEMBRANE PROTEIN YEIH"/>
    <property type="match status" value="1"/>
</dbReference>
<dbReference type="Proteomes" id="UP001204142">
    <property type="component" value="Unassembled WGS sequence"/>
</dbReference>
<comment type="caution">
    <text evidence="8">The sequence shown here is derived from an EMBL/GenBank/DDBJ whole genome shotgun (WGS) entry which is preliminary data.</text>
</comment>
<sequence>MRVISQPIESRFTLRGFTGILLCAALTALAWLLAVPFKAQSLGLGLLPLVMALGVLWANSGLPAPAASDPGLRWCKTTALRTGLALFGFQISLSEVLGLGVWGMASAVLMVVSTLGTAQVLGRWLGLSPRQRLLVGMGSAICGAAAIAATESGWKGRSDETAAALATALVFGMVSMVALPWLAVHWQWSDVQAGAWFGLSIHEMGHVVAAAQFVGAHSAPVAVLDKMMRVFLLAPALVVVLRAAPFEGQSATNTRVPVFLWGFVLAVLLNSMAWVPASVMVWLNPIAQCALALGLAALGLSTRWSDLKSAGWKVWVLGAALCAQLWVIGGVLAHQCSAT</sequence>
<reference evidence="8 9" key="1">
    <citation type="submission" date="2022-07" db="EMBL/GenBank/DDBJ databases">
        <authorList>
            <person name="Xamxidin M."/>
            <person name="Wu M."/>
        </authorList>
    </citation>
    <scope>NUCLEOTIDE SEQUENCE [LARGE SCALE GENOMIC DNA]</scope>
    <source>
        <strain evidence="8 9">NBRC 111650</strain>
    </source>
</reference>
<evidence type="ECO:0000256" key="5">
    <source>
        <dbReference type="ARBA" id="ARBA00022989"/>
    </source>
</evidence>
<keyword evidence="5 7" id="KW-1133">Transmembrane helix</keyword>
<proteinExistence type="inferred from homology"/>
<feature type="transmembrane region" description="Helical" evidence="7">
    <location>
        <begin position="12"/>
        <end position="35"/>
    </location>
</feature>
<name>A0ABT1WFY1_9BURK</name>
<organism evidence="8 9">
    <name type="scientific">Limnobacter humi</name>
    <dbReference type="NCBI Taxonomy" id="1778671"/>
    <lineage>
        <taxon>Bacteria</taxon>
        <taxon>Pseudomonadati</taxon>
        <taxon>Pseudomonadota</taxon>
        <taxon>Betaproteobacteria</taxon>
        <taxon>Burkholderiales</taxon>
        <taxon>Burkholderiaceae</taxon>
        <taxon>Limnobacter</taxon>
    </lineage>
</organism>
<evidence type="ECO:0000256" key="2">
    <source>
        <dbReference type="ARBA" id="ARBA00007977"/>
    </source>
</evidence>
<feature type="transmembrane region" description="Helical" evidence="7">
    <location>
        <begin position="312"/>
        <end position="333"/>
    </location>
</feature>
<evidence type="ECO:0000256" key="3">
    <source>
        <dbReference type="ARBA" id="ARBA00022475"/>
    </source>
</evidence>
<feature type="transmembrane region" description="Helical" evidence="7">
    <location>
        <begin position="227"/>
        <end position="244"/>
    </location>
</feature>
<comment type="similarity">
    <text evidence="2">Belongs to the UPF0324 family.</text>
</comment>
<dbReference type="InterPro" id="IPR018383">
    <property type="entry name" value="UPF0324_pro"/>
</dbReference>
<evidence type="ECO:0000256" key="6">
    <source>
        <dbReference type="ARBA" id="ARBA00023136"/>
    </source>
</evidence>
<comment type="subcellular location">
    <subcellularLocation>
        <location evidence="1">Cell membrane</location>
        <topology evidence="1">Multi-pass membrane protein</topology>
    </subcellularLocation>
</comment>
<feature type="transmembrane region" description="Helical" evidence="7">
    <location>
        <begin position="256"/>
        <end position="275"/>
    </location>
</feature>
<dbReference type="RefSeq" id="WP_256764203.1">
    <property type="nucleotide sequence ID" value="NZ_JANIGO010000002.1"/>
</dbReference>
<evidence type="ECO:0000256" key="1">
    <source>
        <dbReference type="ARBA" id="ARBA00004651"/>
    </source>
</evidence>
<dbReference type="Pfam" id="PF03601">
    <property type="entry name" value="Cons_hypoth698"/>
    <property type="match status" value="1"/>
</dbReference>
<accession>A0ABT1WFY1</accession>
<feature type="transmembrane region" description="Helical" evidence="7">
    <location>
        <begin position="133"/>
        <end position="150"/>
    </location>
</feature>
<evidence type="ECO:0000313" key="9">
    <source>
        <dbReference type="Proteomes" id="UP001204142"/>
    </source>
</evidence>
<evidence type="ECO:0000313" key="8">
    <source>
        <dbReference type="EMBL" id="MCQ8896430.1"/>
    </source>
</evidence>